<dbReference type="Gene3D" id="1.10.10.10">
    <property type="entry name" value="Winged helix-like DNA-binding domain superfamily/Winged helix DNA-binding domain"/>
    <property type="match status" value="1"/>
</dbReference>
<sequence length="437" mass="44622">MTMFGLDDTVVRTLTAAVRGGANPPGDAAAEALPAQEVFARAAWTSIAEPGDGVAGAVVGILGAAAALSAVVESWPADRLAGELAATVDENGAGDAAGLRHELEQALARWRPRLSAADVIRSLEQARRTGTELLLPGDPLWPAGVGDLSRHAPLALWWRGQRQALTALQHSIALVGARAATGYGEHVAMEAAAGLVDRGLAIVSGAAYGIDGMVHRSALASDGMTVAFLAGGVDRFYPSGHDALLTRIVEAGAVVSELPCGAPPTKWRFLQRNRLIAASSGATVVLEAGWRSGSLNTAGHAAALGRPLGAVPGPVTSPTSAGCHRLLRDYDAICVTTAAEMAELLGVGVDLELDLPGADGRVAGGNAPAGSIGGATVRERTSDQVRVFDALSVRAARVPADIARRSGLSTATVLGVLGTLDLEGAVRERATGWVRVT</sequence>
<dbReference type="Pfam" id="PF02481">
    <property type="entry name" value="DNA_processg_A"/>
    <property type="match status" value="1"/>
</dbReference>
<dbReference type="InterPro" id="IPR003488">
    <property type="entry name" value="DprA"/>
</dbReference>
<dbReference type="AlphaFoldDB" id="A0A317ZN03"/>
<dbReference type="OrthoDB" id="9785707at2"/>
<dbReference type="InterPro" id="IPR041614">
    <property type="entry name" value="DprA_WH"/>
</dbReference>
<dbReference type="GO" id="GO:0009294">
    <property type="term" value="P:DNA-mediated transformation"/>
    <property type="evidence" value="ECO:0007669"/>
    <property type="project" value="InterPro"/>
</dbReference>
<dbReference type="RefSeq" id="WP_110127565.1">
    <property type="nucleotide sequence ID" value="NZ_QHLY01000012.1"/>
</dbReference>
<name>A0A317ZN03_9MICO</name>
<dbReference type="Gene3D" id="3.40.50.450">
    <property type="match status" value="1"/>
</dbReference>
<dbReference type="PANTHER" id="PTHR43022:SF1">
    <property type="entry name" value="PROTEIN SMF"/>
    <property type="match status" value="1"/>
</dbReference>
<evidence type="ECO:0000256" key="1">
    <source>
        <dbReference type="ARBA" id="ARBA00006525"/>
    </source>
</evidence>
<comment type="caution">
    <text evidence="4">The sequence shown here is derived from an EMBL/GenBank/DDBJ whole genome shotgun (WGS) entry which is preliminary data.</text>
</comment>
<dbReference type="SUPFAM" id="SSF102405">
    <property type="entry name" value="MCP/YpsA-like"/>
    <property type="match status" value="1"/>
</dbReference>
<dbReference type="PANTHER" id="PTHR43022">
    <property type="entry name" value="PROTEIN SMF"/>
    <property type="match status" value="1"/>
</dbReference>
<gene>
    <name evidence="4" type="ORF">CTB96_14565</name>
</gene>
<dbReference type="InterPro" id="IPR036388">
    <property type="entry name" value="WH-like_DNA-bd_sf"/>
</dbReference>
<accession>A0A317ZN03</accession>
<feature type="domain" description="Smf/DprA SLOG" evidence="2">
    <location>
        <begin position="133"/>
        <end position="344"/>
    </location>
</feature>
<comment type="similarity">
    <text evidence="1">Belongs to the DprA/Smf family.</text>
</comment>
<evidence type="ECO:0000259" key="2">
    <source>
        <dbReference type="Pfam" id="PF02481"/>
    </source>
</evidence>
<dbReference type="EMBL" id="QHLY01000012">
    <property type="protein sequence ID" value="PXA67890.1"/>
    <property type="molecule type" value="Genomic_DNA"/>
</dbReference>
<protein>
    <submittedName>
        <fullName evidence="4">DNA-protecting protein DprA</fullName>
    </submittedName>
</protein>
<reference evidence="4 5" key="1">
    <citation type="submission" date="2018-05" db="EMBL/GenBank/DDBJ databases">
        <title>Genetic diversity of glacier-inhabiting Cryobacterium bacteria in China and description of Cryobacterium mengkeensis sp. nov. and Arthrobacter glacialis sp. nov.</title>
        <authorList>
            <person name="Liu Q."/>
            <person name="Xin Y.-H."/>
        </authorList>
    </citation>
    <scope>NUCLEOTIDE SEQUENCE [LARGE SCALE GENOMIC DNA]</scope>
    <source>
        <strain evidence="4 5">SK-1</strain>
    </source>
</reference>
<evidence type="ECO:0000313" key="4">
    <source>
        <dbReference type="EMBL" id="PXA67890.1"/>
    </source>
</evidence>
<dbReference type="Pfam" id="PF17782">
    <property type="entry name" value="WHD_DprA"/>
    <property type="match status" value="1"/>
</dbReference>
<evidence type="ECO:0000259" key="3">
    <source>
        <dbReference type="Pfam" id="PF17782"/>
    </source>
</evidence>
<dbReference type="Proteomes" id="UP000246722">
    <property type="component" value="Unassembled WGS sequence"/>
</dbReference>
<feature type="domain" description="DprA winged helix" evidence="3">
    <location>
        <begin position="378"/>
        <end position="428"/>
    </location>
</feature>
<proteinExistence type="inferred from homology"/>
<dbReference type="InterPro" id="IPR057666">
    <property type="entry name" value="DrpA_SLOG"/>
</dbReference>
<organism evidence="4 5">
    <name type="scientific">Cryobacterium arcticum</name>
    <dbReference type="NCBI Taxonomy" id="670052"/>
    <lineage>
        <taxon>Bacteria</taxon>
        <taxon>Bacillati</taxon>
        <taxon>Actinomycetota</taxon>
        <taxon>Actinomycetes</taxon>
        <taxon>Micrococcales</taxon>
        <taxon>Microbacteriaceae</taxon>
        <taxon>Cryobacterium</taxon>
    </lineage>
</organism>
<evidence type="ECO:0000313" key="5">
    <source>
        <dbReference type="Proteomes" id="UP000246722"/>
    </source>
</evidence>
<keyword evidence="5" id="KW-1185">Reference proteome</keyword>